<dbReference type="EMBL" id="KE651167">
    <property type="protein sequence ID" value="EEB08776.1"/>
    <property type="molecule type" value="Genomic_DNA"/>
</dbReference>
<dbReference type="HOGENOM" id="CLU_535466_0_0_1"/>
<dbReference type="AlphaFoldDB" id="B6K5H2"/>
<gene>
    <name evidence="2" type="primary">pex8</name>
    <name evidence="1" type="ORF">SJAG_05315</name>
</gene>
<dbReference type="JaponicusDB" id="SJAG_05315">
    <property type="gene designation" value="pex8"/>
</dbReference>
<evidence type="ECO:0000313" key="2">
    <source>
        <dbReference type="JaponicusDB" id="SJAG_05315"/>
    </source>
</evidence>
<name>B6K5H2_SCHJY</name>
<organism evidence="1 3">
    <name type="scientific">Schizosaccharomyces japonicus (strain yFS275 / FY16936)</name>
    <name type="common">Fission yeast</name>
    <dbReference type="NCBI Taxonomy" id="402676"/>
    <lineage>
        <taxon>Eukaryota</taxon>
        <taxon>Fungi</taxon>
        <taxon>Dikarya</taxon>
        <taxon>Ascomycota</taxon>
        <taxon>Taphrinomycotina</taxon>
        <taxon>Schizosaccharomycetes</taxon>
        <taxon>Schizosaccharomycetales</taxon>
        <taxon>Schizosaccharomycetaceae</taxon>
        <taxon>Schizosaccharomyces</taxon>
    </lineage>
</organism>
<dbReference type="VEuPathDB" id="FungiDB:SJAG_05315"/>
<keyword evidence="3" id="KW-1185">Reference proteome</keyword>
<reference evidence="1 3" key="1">
    <citation type="journal article" date="2011" name="Science">
        <title>Comparative functional genomics of the fission yeasts.</title>
        <authorList>
            <person name="Rhind N."/>
            <person name="Chen Z."/>
            <person name="Yassour M."/>
            <person name="Thompson D.A."/>
            <person name="Haas B.J."/>
            <person name="Habib N."/>
            <person name="Wapinski I."/>
            <person name="Roy S."/>
            <person name="Lin M.F."/>
            <person name="Heiman D.I."/>
            <person name="Young S.K."/>
            <person name="Furuya K."/>
            <person name="Guo Y."/>
            <person name="Pidoux A."/>
            <person name="Chen H.M."/>
            <person name="Robbertse B."/>
            <person name="Goldberg J.M."/>
            <person name="Aoki K."/>
            <person name="Bayne E.H."/>
            <person name="Berlin A.M."/>
            <person name="Desjardins C.A."/>
            <person name="Dobbs E."/>
            <person name="Dukaj L."/>
            <person name="Fan L."/>
            <person name="FitzGerald M.G."/>
            <person name="French C."/>
            <person name="Gujja S."/>
            <person name="Hansen K."/>
            <person name="Keifenheim D."/>
            <person name="Levin J.Z."/>
            <person name="Mosher R.A."/>
            <person name="Mueller C.A."/>
            <person name="Pfiffner J."/>
            <person name="Priest M."/>
            <person name="Russ C."/>
            <person name="Smialowska A."/>
            <person name="Swoboda P."/>
            <person name="Sykes S.M."/>
            <person name="Vaughn M."/>
            <person name="Vengrova S."/>
            <person name="Yoder R."/>
            <person name="Zeng Q."/>
            <person name="Allshire R."/>
            <person name="Baulcombe D."/>
            <person name="Birren B.W."/>
            <person name="Brown W."/>
            <person name="Ekwall K."/>
            <person name="Kellis M."/>
            <person name="Leatherwood J."/>
            <person name="Levin H."/>
            <person name="Margalit H."/>
            <person name="Martienssen R."/>
            <person name="Nieduszynski C.A."/>
            <person name="Spatafora J.W."/>
            <person name="Friedman N."/>
            <person name="Dalgaard J.Z."/>
            <person name="Baumann P."/>
            <person name="Niki H."/>
            <person name="Regev A."/>
            <person name="Nusbaum C."/>
        </authorList>
    </citation>
    <scope>NUCLEOTIDE SEQUENCE [LARGE SCALE GENOMIC DNA]</scope>
    <source>
        <strain evidence="3">yFS275 / FY16936</strain>
    </source>
</reference>
<dbReference type="GeneID" id="7051562"/>
<sequence length="509" mass="58830">MESHLQAFKYELLRHFFQLACSTTQDHYQFLLDKICKSKVLLAHNVTVQKLFSTAAISRLRRSFTTKVLYDWYGALLGAFTEHAQDASYTYSLALVCFCFNSIAKDTLSMVHRPLKQKFTLLLLGILNSASLSNKQCLDLCAALFSFDNKIAFVEDNSKLLLAFFQKSFYASISVHSNLIVQLPKLIGLALLQLPSKQQIHELKTMHTNLTLLCKDVKMEYRKEFLFSVLITLEIVMRQQAHKRSRTTYDSAICTLVLNILYQIRFTLQALKDSFSTLDFVLSVAFSRLEKKEEYLKLLTYEEKNDSTYSVENLIFVYSLLNACLRLLNFHDGDIIALCKESIKIVSSLSDKSFEGDELLFKCCYSVHLTFLTETKAPILTPKTKNVLRTLATKSSAMSQWVTDTFLRTAQTTEIRKRYLDFIFELFYEFEHTEHKGALLLAFVATLKYMEHESFDYWITLATIIEKRLSEEDSFHFIDSILDKASSFSSIQKSRFLYSWLQNGYGKAR</sequence>
<evidence type="ECO:0000313" key="1">
    <source>
        <dbReference type="EMBL" id="EEB08776.1"/>
    </source>
</evidence>
<dbReference type="Proteomes" id="UP000001744">
    <property type="component" value="Unassembled WGS sequence"/>
</dbReference>
<protein>
    <submittedName>
        <fullName evidence="1">Uncharacterized protein</fullName>
    </submittedName>
</protein>
<proteinExistence type="predicted"/>
<evidence type="ECO:0000313" key="3">
    <source>
        <dbReference type="Proteomes" id="UP000001744"/>
    </source>
</evidence>
<dbReference type="RefSeq" id="XP_002175069.1">
    <property type="nucleotide sequence ID" value="XM_002175033.1"/>
</dbReference>
<accession>B6K5H2</accession>